<proteinExistence type="inferred from homology"/>
<organism evidence="3 4">
    <name type="scientific">Segatella cerevisiae</name>
    <dbReference type="NCBI Taxonomy" id="2053716"/>
    <lineage>
        <taxon>Bacteria</taxon>
        <taxon>Pseudomonadati</taxon>
        <taxon>Bacteroidota</taxon>
        <taxon>Bacteroidia</taxon>
        <taxon>Bacteroidales</taxon>
        <taxon>Prevotellaceae</taxon>
        <taxon>Segatella</taxon>
    </lineage>
</organism>
<evidence type="ECO:0000313" key="4">
    <source>
        <dbReference type="Proteomes" id="UP001204015"/>
    </source>
</evidence>
<dbReference type="Gene3D" id="2.130.10.10">
    <property type="entry name" value="YVTN repeat-like/Quinoprotein amine dehydrogenase"/>
    <property type="match status" value="1"/>
</dbReference>
<dbReference type="EMBL" id="JAMXLY010000086">
    <property type="protein sequence ID" value="MCO6026605.1"/>
    <property type="molecule type" value="Genomic_DNA"/>
</dbReference>
<dbReference type="InterPro" id="IPR050282">
    <property type="entry name" value="Cycloisomerase_2"/>
</dbReference>
<keyword evidence="2" id="KW-0313">Glucose metabolism</keyword>
<name>A0ABT1C0F8_9BACT</name>
<keyword evidence="4" id="KW-1185">Reference proteome</keyword>
<dbReference type="InterPro" id="IPR019405">
    <property type="entry name" value="Lactonase_7-beta_prop"/>
</dbReference>
<comment type="similarity">
    <text evidence="1">Belongs to the cycloisomerase 2 family.</text>
</comment>
<evidence type="ECO:0000256" key="2">
    <source>
        <dbReference type="ARBA" id="ARBA00022526"/>
    </source>
</evidence>
<sequence length="354" mass="38715">MFGKTSAKNQPSDNLTMIIGTYTGNGSKGIYTYRFNQNTGKSTPLSSTEVANPSYLTPSKDGKFVYAVSEMPDSTAALTAYTLDKSTGQLTQLNRQLTHGEDPCYVSTNGKIVLTANYTGGSMSIFSLSKDGSLNPVVKQFHGHLGGPDTTRQNTPHIHCTLFSPDGKYVFATDFSADQILRFTLTDGQIISPYGTPIPINADSGPRHLIFSSDGKFAYLVSELSGNVTAFRYKDGNLIRFQVITADEHHARGSADIHISPDGKFLYASNRLKNDGVAIFSRDKITGKLTLAGYQNTGIHPRNFNITPNGKYLLVACRDSDEIQVYLRDPHTGQLTDTRQDISLSKPVCIKFVE</sequence>
<dbReference type="Proteomes" id="UP001204015">
    <property type="component" value="Unassembled WGS sequence"/>
</dbReference>
<evidence type="ECO:0000313" key="3">
    <source>
        <dbReference type="EMBL" id="MCO6026605.1"/>
    </source>
</evidence>
<dbReference type="Pfam" id="PF10282">
    <property type="entry name" value="Lactonase"/>
    <property type="match status" value="1"/>
</dbReference>
<accession>A0ABT1C0F8</accession>
<keyword evidence="2" id="KW-0119">Carbohydrate metabolism</keyword>
<dbReference type="PANTHER" id="PTHR30344:SF1">
    <property type="entry name" value="6-PHOSPHOGLUCONOLACTONASE"/>
    <property type="match status" value="1"/>
</dbReference>
<dbReference type="PANTHER" id="PTHR30344">
    <property type="entry name" value="6-PHOSPHOGLUCONOLACTONASE-RELATED"/>
    <property type="match status" value="1"/>
</dbReference>
<evidence type="ECO:0000256" key="1">
    <source>
        <dbReference type="ARBA" id="ARBA00005564"/>
    </source>
</evidence>
<dbReference type="SUPFAM" id="SSF51004">
    <property type="entry name" value="C-terminal (heme d1) domain of cytochrome cd1-nitrite reductase"/>
    <property type="match status" value="1"/>
</dbReference>
<dbReference type="InterPro" id="IPR015943">
    <property type="entry name" value="WD40/YVTN_repeat-like_dom_sf"/>
</dbReference>
<protein>
    <submittedName>
        <fullName evidence="3">Lactonase family protein</fullName>
    </submittedName>
</protein>
<reference evidence="3 4" key="1">
    <citation type="submission" date="2022-06" db="EMBL/GenBank/DDBJ databases">
        <title>A taxonomic note on the genus Prevotella: Description of four novel genera and emended description of the genera Hallella and Xylanibacter.</title>
        <authorList>
            <person name="Hitch T.C.A."/>
        </authorList>
    </citation>
    <scope>NUCLEOTIDE SEQUENCE [LARGE SCALE GENOMIC DNA]</scope>
    <source>
        <strain evidence="3 4">DSM 100619</strain>
    </source>
</reference>
<comment type="caution">
    <text evidence="3">The sequence shown here is derived from an EMBL/GenBank/DDBJ whole genome shotgun (WGS) entry which is preliminary data.</text>
</comment>
<gene>
    <name evidence="3" type="ORF">NG821_12300</name>
</gene>
<dbReference type="InterPro" id="IPR011048">
    <property type="entry name" value="Haem_d1_sf"/>
</dbReference>